<feature type="transmembrane region" description="Helical" evidence="2">
    <location>
        <begin position="22"/>
        <end position="42"/>
    </location>
</feature>
<keyword evidence="2" id="KW-0812">Transmembrane</keyword>
<dbReference type="RefSeq" id="WP_310420385.1">
    <property type="nucleotide sequence ID" value="NZ_JAVDYC010000001.1"/>
</dbReference>
<reference evidence="3 4" key="1">
    <citation type="submission" date="2023-07" db="EMBL/GenBank/DDBJ databases">
        <title>Sequencing the genomes of 1000 actinobacteria strains.</title>
        <authorList>
            <person name="Klenk H.-P."/>
        </authorList>
    </citation>
    <scope>NUCLEOTIDE SEQUENCE [LARGE SCALE GENOMIC DNA]</scope>
    <source>
        <strain evidence="3 4">DSM 44711</strain>
    </source>
</reference>
<dbReference type="Proteomes" id="UP001183629">
    <property type="component" value="Unassembled WGS sequence"/>
</dbReference>
<comment type="caution">
    <text evidence="3">The sequence shown here is derived from an EMBL/GenBank/DDBJ whole genome shotgun (WGS) entry which is preliminary data.</text>
</comment>
<evidence type="ECO:0000313" key="3">
    <source>
        <dbReference type="EMBL" id="MDR7325566.1"/>
    </source>
</evidence>
<dbReference type="AlphaFoldDB" id="A0AAE3ZVC3"/>
<keyword evidence="2" id="KW-1133">Transmembrane helix</keyword>
<evidence type="ECO:0000256" key="2">
    <source>
        <dbReference type="SAM" id="Phobius"/>
    </source>
</evidence>
<protein>
    <submittedName>
        <fullName evidence="3">Uncharacterized protein</fullName>
    </submittedName>
</protein>
<proteinExistence type="predicted"/>
<sequence length="570" mass="59679">MDGFFQQANIDEVLGLGRTATLTWLAFFAFAMLALYGLSLLSRDREAVAEQREYRRHRRRHRQRLRAARAVAARAGVPTAAVVSTPLPGEARVSTLDELQRYANEIATAALHAEQTAARCRTEWEAAERIQQSAWRALQHATDAAERANKASVFPSVVDEIEQSSAEPTAAELEERRRHLRRAATRAFHRGEIRYDQLSAVLSFEGEWSPSLSPLEHERSLLRLAQERLAAAYQEATRVERRAWEVAATASAAKTSLAREATEAELTASLAAAEAAAPKGLAAMLAKVGAVRLPRPGGDGRIRRMVIPAAPVRTVETVETVLPAAQPVAAEDIEVTTDLSSLTTAEPARSEDVEATSDLTAIAAEVAASTTDVTEVVETSPATDATVVADSTAATTASSGAQNDAGAENRDLAGTGPAEAVSATTADLDATVEWEIEASAVVAAAQAEIEAAASRTEDASPEDAAALAPASLPVMGIARVPLRTVPGIPLPATPKPGIPAPRAADARSGDAPTVSARAAVTAPGAVVAGRAAVVTPRVVAVVGAKEKGEPAADSDDDDPTNTTIPAMASR</sequence>
<evidence type="ECO:0000313" key="4">
    <source>
        <dbReference type="Proteomes" id="UP001183629"/>
    </source>
</evidence>
<keyword evidence="4" id="KW-1185">Reference proteome</keyword>
<gene>
    <name evidence="3" type="ORF">J2S44_005816</name>
</gene>
<feature type="region of interest" description="Disordered" evidence="1">
    <location>
        <begin position="544"/>
        <end position="570"/>
    </location>
</feature>
<feature type="region of interest" description="Disordered" evidence="1">
    <location>
        <begin position="394"/>
        <end position="420"/>
    </location>
</feature>
<evidence type="ECO:0000256" key="1">
    <source>
        <dbReference type="SAM" id="MobiDB-lite"/>
    </source>
</evidence>
<dbReference type="EMBL" id="JAVDYC010000001">
    <property type="protein sequence ID" value="MDR7325566.1"/>
    <property type="molecule type" value="Genomic_DNA"/>
</dbReference>
<accession>A0AAE3ZVC3</accession>
<name>A0AAE3ZVC3_9ACTN</name>
<organism evidence="3 4">
    <name type="scientific">Catenuloplanes niger</name>
    <dbReference type="NCBI Taxonomy" id="587534"/>
    <lineage>
        <taxon>Bacteria</taxon>
        <taxon>Bacillati</taxon>
        <taxon>Actinomycetota</taxon>
        <taxon>Actinomycetes</taxon>
        <taxon>Micromonosporales</taxon>
        <taxon>Micromonosporaceae</taxon>
        <taxon>Catenuloplanes</taxon>
    </lineage>
</organism>
<keyword evidence="2" id="KW-0472">Membrane</keyword>